<evidence type="ECO:0000313" key="4">
    <source>
        <dbReference type="Proteomes" id="UP000811609"/>
    </source>
</evidence>
<evidence type="ECO:0000313" key="3">
    <source>
        <dbReference type="EMBL" id="KAG6677608.1"/>
    </source>
</evidence>
<dbReference type="EMBL" id="CM031822">
    <property type="protein sequence ID" value="KAG6628736.1"/>
    <property type="molecule type" value="Genomic_DNA"/>
</dbReference>
<keyword evidence="4" id="KW-1185">Reference proteome</keyword>
<dbReference type="Proteomes" id="UP000811609">
    <property type="component" value="Chromosome 14"/>
</dbReference>
<dbReference type="AlphaFoldDB" id="A0A8T1NAH8"/>
<name>A0A8T1NAH8_CARIL</name>
<accession>A0A8T1NAH8</accession>
<gene>
    <name evidence="2" type="ORF">CIPAW_14G033900</name>
    <name evidence="3" type="ORF">I3842_14G036300</name>
</gene>
<organism evidence="2 4">
    <name type="scientific">Carya illinoinensis</name>
    <name type="common">Pecan</name>
    <dbReference type="NCBI Taxonomy" id="32201"/>
    <lineage>
        <taxon>Eukaryota</taxon>
        <taxon>Viridiplantae</taxon>
        <taxon>Streptophyta</taxon>
        <taxon>Embryophyta</taxon>
        <taxon>Tracheophyta</taxon>
        <taxon>Spermatophyta</taxon>
        <taxon>Magnoliopsida</taxon>
        <taxon>eudicotyledons</taxon>
        <taxon>Gunneridae</taxon>
        <taxon>Pentapetalae</taxon>
        <taxon>rosids</taxon>
        <taxon>fabids</taxon>
        <taxon>Fagales</taxon>
        <taxon>Juglandaceae</taxon>
        <taxon>Carya</taxon>
    </lineage>
</organism>
<evidence type="ECO:0000313" key="2">
    <source>
        <dbReference type="EMBL" id="KAG6628736.1"/>
    </source>
</evidence>
<comment type="caution">
    <text evidence="2">The sequence shown here is derived from an EMBL/GenBank/DDBJ whole genome shotgun (WGS) entry which is preliminary data.</text>
</comment>
<dbReference type="EMBL" id="CM031838">
    <property type="protein sequence ID" value="KAG6677608.1"/>
    <property type="molecule type" value="Genomic_DNA"/>
</dbReference>
<feature type="chain" id="PRO_5035770656" evidence="1">
    <location>
        <begin position="29"/>
        <end position="172"/>
    </location>
</feature>
<evidence type="ECO:0000256" key="1">
    <source>
        <dbReference type="SAM" id="SignalP"/>
    </source>
</evidence>
<proteinExistence type="predicted"/>
<keyword evidence="1" id="KW-0732">Signal</keyword>
<dbReference type="Proteomes" id="UP000811246">
    <property type="component" value="Chromosome 14"/>
</dbReference>
<feature type="signal peptide" evidence="1">
    <location>
        <begin position="1"/>
        <end position="28"/>
    </location>
</feature>
<reference evidence="3" key="2">
    <citation type="submission" date="2021-01" db="EMBL/GenBank/DDBJ databases">
        <authorList>
            <person name="Lovell J.T."/>
            <person name="Bentley N."/>
            <person name="Bhattarai G."/>
            <person name="Jenkins J.W."/>
            <person name="Sreedasyam A."/>
            <person name="Alarcon Y."/>
            <person name="Bock C."/>
            <person name="Boston L."/>
            <person name="Carlson J."/>
            <person name="Cervantes K."/>
            <person name="Clermont K."/>
            <person name="Krom N."/>
            <person name="Kubenka K."/>
            <person name="Mamidi S."/>
            <person name="Mattison C."/>
            <person name="Monteros M."/>
            <person name="Pisani C."/>
            <person name="Plott C."/>
            <person name="Rajasekar S."/>
            <person name="Rhein H.S."/>
            <person name="Rohla C."/>
            <person name="Song M."/>
            <person name="Hilaire R.S."/>
            <person name="Shu S."/>
            <person name="Wells L."/>
            <person name="Wang X."/>
            <person name="Webber J."/>
            <person name="Heerema R.J."/>
            <person name="Klein P."/>
            <person name="Conner P."/>
            <person name="Grauke L."/>
            <person name="Grimwood J."/>
            <person name="Schmutz J."/>
            <person name="Randall J.J."/>
        </authorList>
    </citation>
    <scope>NUCLEOTIDE SEQUENCE</scope>
    <source>
        <tissue evidence="3">Leaf</tissue>
    </source>
</reference>
<protein>
    <submittedName>
        <fullName evidence="2">Uncharacterized protein</fullName>
    </submittedName>
</protein>
<sequence>MSMAFSTSKSLFCFALVFAFATIRIVTAGDEDIISDFVVPTNFTPDDSYFTFTNLRAVVGAPLPTIFKVSKASLAEFPALAGRSVSMRFSNTPLALSIHLTPILAPRSSCFSLVVPWKLGLLILLISSSLRYSKLVTCLYFQWDLFTTSSIVMQIVLPWQSLHLGVYSHYRH</sequence>
<reference evidence="2" key="1">
    <citation type="submission" date="2020-12" db="EMBL/GenBank/DDBJ databases">
        <title>WGS assembly of Carya illinoinensis cv. Pawnee.</title>
        <authorList>
            <person name="Platts A."/>
            <person name="Shu S."/>
            <person name="Wright S."/>
            <person name="Barry K."/>
            <person name="Edger P."/>
            <person name="Pires J.C."/>
            <person name="Schmutz J."/>
        </authorList>
    </citation>
    <scope>NUCLEOTIDE SEQUENCE</scope>
    <source>
        <tissue evidence="2">Leaf</tissue>
    </source>
</reference>